<dbReference type="Proteomes" id="UP001082703">
    <property type="component" value="Unassembled WGS sequence"/>
</dbReference>
<gene>
    <name evidence="1" type="ORF">OUY18_01355</name>
</gene>
<accession>A0ABT4BPU0</accession>
<sequence>MKKRIAGLSIILAFILLSFSGCQFYKGTPGGNSSKVELNSEAFRIPSSGISSGITR</sequence>
<dbReference type="EMBL" id="JAPOHA010000001">
    <property type="protein sequence ID" value="MCY1712902.1"/>
    <property type="molecule type" value="Genomic_DNA"/>
</dbReference>
<name>A0ABT4BPU0_9FIRM</name>
<keyword evidence="2" id="KW-1185">Reference proteome</keyword>
<evidence type="ECO:0000313" key="2">
    <source>
        <dbReference type="Proteomes" id="UP001082703"/>
    </source>
</evidence>
<evidence type="ECO:0000313" key="1">
    <source>
        <dbReference type="EMBL" id="MCY1712902.1"/>
    </source>
</evidence>
<comment type="caution">
    <text evidence="1">The sequence shown here is derived from an EMBL/GenBank/DDBJ whole genome shotgun (WGS) entry which is preliminary data.</text>
</comment>
<organism evidence="1 2">
    <name type="scientific">Caproiciproducens galactitolivorans</name>
    <dbReference type="NCBI Taxonomy" id="642589"/>
    <lineage>
        <taxon>Bacteria</taxon>
        <taxon>Bacillati</taxon>
        <taxon>Bacillota</taxon>
        <taxon>Clostridia</taxon>
        <taxon>Eubacteriales</taxon>
        <taxon>Acutalibacteraceae</taxon>
        <taxon>Caproiciproducens</taxon>
    </lineage>
</organism>
<reference evidence="1 2" key="1">
    <citation type="submission" date="2022-11" db="EMBL/GenBank/DDBJ databases">
        <authorList>
            <person name="Caiyu Z."/>
        </authorList>
    </citation>
    <scope>NUCLEOTIDE SEQUENCE [LARGE SCALE GENOMIC DNA]</scope>
    <source>
        <strain evidence="1 2">YR-4</strain>
    </source>
</reference>
<proteinExistence type="predicted"/>
<protein>
    <submittedName>
        <fullName evidence="1">Uncharacterized protein</fullName>
    </submittedName>
</protein>
<dbReference type="RefSeq" id="WP_268056908.1">
    <property type="nucleotide sequence ID" value="NZ_JAPOHA010000001.1"/>
</dbReference>
<dbReference type="PROSITE" id="PS51257">
    <property type="entry name" value="PROKAR_LIPOPROTEIN"/>
    <property type="match status" value="1"/>
</dbReference>